<accession>A0A2K9NIB9</accession>
<dbReference type="OrthoDB" id="9799912at2"/>
<dbReference type="EMBL" id="CP025612">
    <property type="protein sequence ID" value="AUN32813.1"/>
    <property type="molecule type" value="Genomic_DNA"/>
</dbReference>
<dbReference type="GO" id="GO:0004519">
    <property type="term" value="F:endonuclease activity"/>
    <property type="evidence" value="ECO:0007669"/>
    <property type="project" value="InterPro"/>
</dbReference>
<dbReference type="GO" id="GO:0110001">
    <property type="term" value="C:toxin-antitoxin complex"/>
    <property type="evidence" value="ECO:0007669"/>
    <property type="project" value="InterPro"/>
</dbReference>
<protein>
    <submittedName>
        <fullName evidence="1">Addiction module toxin RelE</fullName>
    </submittedName>
</protein>
<dbReference type="RefSeq" id="WP_102114344.1">
    <property type="nucleotide sequence ID" value="NZ_BMGN01000012.1"/>
</dbReference>
<keyword evidence="2" id="KW-1185">Reference proteome</keyword>
<dbReference type="GO" id="GO:0003723">
    <property type="term" value="F:RNA binding"/>
    <property type="evidence" value="ECO:0007669"/>
    <property type="project" value="InterPro"/>
</dbReference>
<reference evidence="1 2" key="1">
    <citation type="submission" date="2017-12" db="EMBL/GenBank/DDBJ databases">
        <title>Genomes of bacteria within cyanobacterial aggregates.</title>
        <authorList>
            <person name="Cai H."/>
        </authorList>
    </citation>
    <scope>NUCLEOTIDE SEQUENCE [LARGE SCALE GENOMIC DNA]</scope>
    <source>
        <strain evidence="1 2">TH16</strain>
    </source>
</reference>
<evidence type="ECO:0000313" key="2">
    <source>
        <dbReference type="Proteomes" id="UP000234752"/>
    </source>
</evidence>
<dbReference type="InterPro" id="IPR018669">
    <property type="entry name" value="Toxin_HigB"/>
</dbReference>
<dbReference type="Pfam" id="PF09907">
    <property type="entry name" value="HigB_toxin"/>
    <property type="match status" value="1"/>
</dbReference>
<dbReference type="Proteomes" id="UP000234752">
    <property type="component" value="Chromosome eg_2"/>
</dbReference>
<sequence length="99" mass="11111">MHILSLRTLKTFWAVHAQAEVPLRAWYAVASKATWTTSADIKDTFGAAVDFVGDNRVVFDISGNKYRLICHVAYKHGKILVKFVGTHADYDKIKDVTTV</sequence>
<proteinExistence type="predicted"/>
<dbReference type="KEGG" id="ncb:C0V82_16060"/>
<gene>
    <name evidence="1" type="ORF">C0V82_16060</name>
</gene>
<evidence type="ECO:0000313" key="1">
    <source>
        <dbReference type="EMBL" id="AUN32813.1"/>
    </source>
</evidence>
<organism evidence="1 2">
    <name type="scientific">Niveispirillum cyanobacteriorum</name>
    <dbReference type="NCBI Taxonomy" id="1612173"/>
    <lineage>
        <taxon>Bacteria</taxon>
        <taxon>Pseudomonadati</taxon>
        <taxon>Pseudomonadota</taxon>
        <taxon>Alphaproteobacteria</taxon>
        <taxon>Rhodospirillales</taxon>
        <taxon>Azospirillaceae</taxon>
        <taxon>Niveispirillum</taxon>
    </lineage>
</organism>
<dbReference type="AlphaFoldDB" id="A0A2K9NIB9"/>
<name>A0A2K9NIB9_9PROT</name>